<feature type="compositionally biased region" description="Basic residues" evidence="1">
    <location>
        <begin position="26"/>
        <end position="35"/>
    </location>
</feature>
<protein>
    <recommendedName>
        <fullName evidence="3">C3H1-type domain-containing protein</fullName>
    </recommendedName>
</protein>
<feature type="region of interest" description="Disordered" evidence="1">
    <location>
        <begin position="544"/>
        <end position="564"/>
    </location>
</feature>
<gene>
    <name evidence="2" type="ORF">EGYM00392_LOCUS24185</name>
</gene>
<feature type="region of interest" description="Disordered" evidence="1">
    <location>
        <begin position="141"/>
        <end position="200"/>
    </location>
</feature>
<dbReference type="AlphaFoldDB" id="A0A7S1NDK5"/>
<feature type="region of interest" description="Disordered" evidence="1">
    <location>
        <begin position="445"/>
        <end position="516"/>
    </location>
</feature>
<feature type="compositionally biased region" description="Polar residues" evidence="1">
    <location>
        <begin position="445"/>
        <end position="460"/>
    </location>
</feature>
<organism evidence="2">
    <name type="scientific">Eutreptiella gymnastica</name>
    <dbReference type="NCBI Taxonomy" id="73025"/>
    <lineage>
        <taxon>Eukaryota</taxon>
        <taxon>Discoba</taxon>
        <taxon>Euglenozoa</taxon>
        <taxon>Euglenida</taxon>
        <taxon>Spirocuta</taxon>
        <taxon>Euglenophyceae</taxon>
        <taxon>Eutreptiales</taxon>
        <taxon>Eutreptiaceae</taxon>
        <taxon>Eutreptiella</taxon>
    </lineage>
</organism>
<feature type="compositionally biased region" description="Basic and acidic residues" evidence="1">
    <location>
        <begin position="147"/>
        <end position="156"/>
    </location>
</feature>
<evidence type="ECO:0000256" key="1">
    <source>
        <dbReference type="SAM" id="MobiDB-lite"/>
    </source>
</evidence>
<name>A0A7S1NDK5_9EUGL</name>
<feature type="region of interest" description="Disordered" evidence="1">
    <location>
        <begin position="1"/>
        <end position="35"/>
    </location>
</feature>
<feature type="compositionally biased region" description="Polar residues" evidence="1">
    <location>
        <begin position="502"/>
        <end position="516"/>
    </location>
</feature>
<reference evidence="2" key="1">
    <citation type="submission" date="2021-01" db="EMBL/GenBank/DDBJ databases">
        <authorList>
            <person name="Corre E."/>
            <person name="Pelletier E."/>
            <person name="Niang G."/>
            <person name="Scheremetjew M."/>
            <person name="Finn R."/>
            <person name="Kale V."/>
            <person name="Holt S."/>
            <person name="Cochrane G."/>
            <person name="Meng A."/>
            <person name="Brown T."/>
            <person name="Cohen L."/>
        </authorList>
    </citation>
    <scope>NUCLEOTIDE SEQUENCE</scope>
    <source>
        <strain evidence="2">NIES-381</strain>
    </source>
</reference>
<proteinExistence type="predicted"/>
<accession>A0A7S1NDK5</accession>
<dbReference type="EMBL" id="HBGA01065076">
    <property type="protein sequence ID" value="CAD9013083.1"/>
    <property type="molecule type" value="Transcribed_RNA"/>
</dbReference>
<evidence type="ECO:0008006" key="3">
    <source>
        <dbReference type="Google" id="ProtNLM"/>
    </source>
</evidence>
<evidence type="ECO:0000313" key="2">
    <source>
        <dbReference type="EMBL" id="CAD9013083.1"/>
    </source>
</evidence>
<feature type="compositionally biased region" description="Low complexity" evidence="1">
    <location>
        <begin position="544"/>
        <end position="553"/>
    </location>
</feature>
<sequence>MTSTVVPAAAPDNCKNKSRQLLNRQRPQKKNTRRKGGRVCAISTCCRAHGTLDSPSGAAVFDELELRFKGLEPVPVPSSNIALTEFWNHSAVPQDGEVFSFSPDSVCDAHQRNTCLHGASCTKIHICREFWSSVIRPFNPTKKKHIPATERRKPEGQDTVGETATEVSPPEKDRSTVPASMMGLLPTPFVSPEGKAAPGGRTREGFPTPEVVHQVQNSGAAPTQNWTPTLQQPNLEVQVPNVPAMPGPLGCPSHVPNMMDMHQALQFQNSLQGSHSFTGMSLPTSQIPFPGAMHCEQQANMQPVMQPNQPGPAGMHFFPGSPLPNFGSPVIQPQLPPVFSTVPNMQDPQVQQLLAQIGLQHLLDQTMLASANLWPLLNPSTMGALCAPPTAPWSPQPLSQSQVLQPAEARSLSRQQLTGYNLPLEPCAQDGQINIPDLRAQCSQVHTLDQNSSPQPSANMSHAPMPMAGVLPHPNDVSPHRKLAQDVNHTPASRKSPAYTDLSASSPVSNPHSNLCQFTTPQQQLIPPLDDTELQWATSVLSSDSNVSPLSSLGPSEGDSDDEPQGARVLEHIWSLTADDEERLEAVARTDKDAVWSTKAKASRGKFKGLSGSGLLGVQICQDPEGCGFAAGRGRKP</sequence>